<dbReference type="InterPro" id="IPR001041">
    <property type="entry name" value="2Fe-2S_ferredoxin-type"/>
</dbReference>
<dbReference type="PATRIC" id="fig|862908.3.peg.1440"/>
<dbReference type="eggNOG" id="COG0633">
    <property type="taxonomic scope" value="Bacteria"/>
</dbReference>
<dbReference type="STRING" id="862908.BMS_1511"/>
<dbReference type="CDD" id="cd00207">
    <property type="entry name" value="fer2"/>
    <property type="match status" value="1"/>
</dbReference>
<gene>
    <name evidence="3" type="ordered locus">BMS_1511</name>
</gene>
<evidence type="ECO:0000313" key="3">
    <source>
        <dbReference type="EMBL" id="CBW26368.1"/>
    </source>
</evidence>
<dbReference type="SUPFAM" id="SSF54292">
    <property type="entry name" value="2Fe-2S ferredoxin-like"/>
    <property type="match status" value="1"/>
</dbReference>
<protein>
    <recommendedName>
        <fullName evidence="2">2Fe-2S ferredoxin-type domain-containing protein</fullName>
    </recommendedName>
</protein>
<dbReference type="KEGG" id="bmx:BMS_1511"/>
<evidence type="ECO:0000313" key="4">
    <source>
        <dbReference type="Proteomes" id="UP000008963"/>
    </source>
</evidence>
<dbReference type="InterPro" id="IPR036010">
    <property type="entry name" value="2Fe-2S_ferredoxin-like_sf"/>
</dbReference>
<dbReference type="OrthoDB" id="5293121at2"/>
<evidence type="ECO:0000256" key="1">
    <source>
        <dbReference type="SAM" id="MobiDB-lite"/>
    </source>
</evidence>
<feature type="compositionally biased region" description="Basic and acidic residues" evidence="1">
    <location>
        <begin position="168"/>
        <end position="200"/>
    </location>
</feature>
<evidence type="ECO:0000259" key="2">
    <source>
        <dbReference type="PROSITE" id="PS51085"/>
    </source>
</evidence>
<feature type="region of interest" description="Disordered" evidence="1">
    <location>
        <begin position="153"/>
        <end position="256"/>
    </location>
</feature>
<dbReference type="PROSITE" id="PS51085">
    <property type="entry name" value="2FE2S_FER_2"/>
    <property type="match status" value="1"/>
</dbReference>
<proteinExistence type="predicted"/>
<dbReference type="InterPro" id="IPR012675">
    <property type="entry name" value="Beta-grasp_dom_sf"/>
</dbReference>
<dbReference type="Pfam" id="PF00111">
    <property type="entry name" value="Fer2"/>
    <property type="match status" value="1"/>
</dbReference>
<dbReference type="GO" id="GO:0051536">
    <property type="term" value="F:iron-sulfur cluster binding"/>
    <property type="evidence" value="ECO:0007669"/>
    <property type="project" value="InterPro"/>
</dbReference>
<dbReference type="Proteomes" id="UP000008963">
    <property type="component" value="Chromosome"/>
</dbReference>
<accession>E1X0E0</accession>
<dbReference type="Gene3D" id="3.10.20.30">
    <property type="match status" value="1"/>
</dbReference>
<dbReference type="EMBL" id="FQ312005">
    <property type="protein sequence ID" value="CBW26368.1"/>
    <property type="molecule type" value="Genomic_DNA"/>
</dbReference>
<organism evidence="3 4">
    <name type="scientific">Halobacteriovorax marinus (strain ATCC BAA-682 / DSM 15412 / SJ)</name>
    <name type="common">Bacteriovorax marinus</name>
    <dbReference type="NCBI Taxonomy" id="862908"/>
    <lineage>
        <taxon>Bacteria</taxon>
        <taxon>Pseudomonadati</taxon>
        <taxon>Bdellovibrionota</taxon>
        <taxon>Bacteriovoracia</taxon>
        <taxon>Bacteriovoracales</taxon>
        <taxon>Halobacteriovoraceae</taxon>
        <taxon>Halobacteriovorax</taxon>
    </lineage>
</organism>
<dbReference type="HOGENOM" id="CLU_1084893_0_0_7"/>
<name>E1X0E0_HALMS</name>
<dbReference type="AlphaFoldDB" id="E1X0E0"/>
<sequence length="256" mass="29957">MYTATLMPSGEKIVINEKKSLLENLKDNGHYIKSSCGGHATCTDCIVKIVTGEDNVNPPEFNELQLMGNVFHITKERLSCQTFVTGDITVDISAHDKAEDERRLKNKTAAFSNAKKNGPRVRKREEVEEILKERQDRYEQKQEDGQKWYKHWEKDSEQRSKRYGGGKRPREFRTDHIDHERDAKEREQKKLERERREKLAKVSPRSFNDSLKDKSNKENFSSRPAKKSKEEIAEMTSTERPLKSNPDRKSFRKKKD</sequence>
<keyword evidence="4" id="KW-1185">Reference proteome</keyword>
<reference evidence="4" key="1">
    <citation type="journal article" date="2013" name="ISME J.">
        <title>A small predatory core genome in the divergent marine Bacteriovorax marinus SJ and the terrestrial Bdellovibrio bacteriovorus.</title>
        <authorList>
            <person name="Crossman L.C."/>
            <person name="Chen H."/>
            <person name="Cerdeno-Tarraga A.M."/>
            <person name="Brooks K."/>
            <person name="Quail M.A."/>
            <person name="Pineiro S.A."/>
            <person name="Hobley L."/>
            <person name="Sockett R.E."/>
            <person name="Bentley S.D."/>
            <person name="Parkhill J."/>
            <person name="Williams H.N."/>
            <person name="Stine O.C."/>
        </authorList>
    </citation>
    <scope>NUCLEOTIDE SEQUENCE [LARGE SCALE GENOMIC DNA]</scope>
    <source>
        <strain evidence="4">ATCC BAA-682 / DSM 15412 / SJ</strain>
    </source>
</reference>
<dbReference type="RefSeq" id="WP_014244151.1">
    <property type="nucleotide sequence ID" value="NC_016620.1"/>
</dbReference>
<feature type="compositionally biased region" description="Basic and acidic residues" evidence="1">
    <location>
        <begin position="240"/>
        <end position="249"/>
    </location>
</feature>
<feature type="domain" description="2Fe-2S ferredoxin-type" evidence="2">
    <location>
        <begin position="2"/>
        <end position="96"/>
    </location>
</feature>